<sequence length="682" mass="76472">MQLSDNEEVRDVLVSVNINQFKYANEMMLITDPEGAFVAQDITTGKLLGLCSGINLSPELAYMCIYAVRPEYQGLGIGSALWDKAIEHIGDRNATLYASEPKVIDVYKNRQNFNKIPERRGLIWKGNFVTESLITSIDGISVVDMNDKNIADVIEYDKQVCDGLDRSAQLRALNGQFKTTSLVAINDSNKVMGFCFLWETVSEFQGLGIGSALWDKAIEHIGDRNASLYACEPKVIDVYKNRQNFNKIPERRGLIWKGNFVTNSLITSISGIDLVEMNDKNIADVIEYDKQVCDGLDRSAQLRALNGQFKTTSLVAINDSNKVRGFCFLWEIVSDPYGSFVAQDITTDKLLGVCTSANLSPDLSYICMYAVLKEYQGLGIGTALWDKVIKHTGDRNVSLFVESRKMQDIYYNRCNFRAVPKRRGLLMSGYFMPKGLTASIPGICLVDMNDKNIADVIEYDKHVCNGRDRSVQLRAHIGPFKSVGLVAINDNTHQVVGYCAIWQNISELSYMCIYAVLKEYQGLGVGTTLWDKVIEHMGDRNISLYVDSKKMQENYKTRHNFKADPQRRGLIMKGKPVVNALTDSICGICLVDMNDKNIADVIEYDKQVCDGLDRSAQLRALNGQFKTASLVAINDNNQVMGYCFVWELVSALVNIEVEIELLLRAKTQKPSWSSCIVITFSQ</sequence>
<dbReference type="InterPro" id="IPR000182">
    <property type="entry name" value="GNAT_dom"/>
</dbReference>
<evidence type="ECO:0000259" key="1">
    <source>
        <dbReference type="PROSITE" id="PS51186"/>
    </source>
</evidence>
<dbReference type="PANTHER" id="PTHR47237:SF1">
    <property type="entry name" value="SLL0310 PROTEIN"/>
    <property type="match status" value="1"/>
</dbReference>
<dbReference type="CDD" id="cd04301">
    <property type="entry name" value="NAT_SF"/>
    <property type="match status" value="4"/>
</dbReference>
<dbReference type="PANTHER" id="PTHR47237">
    <property type="entry name" value="SLL0310 PROTEIN"/>
    <property type="match status" value="1"/>
</dbReference>
<feature type="domain" description="N-acetyltransferase" evidence="1">
    <location>
        <begin position="443"/>
        <end position="584"/>
    </location>
</feature>
<dbReference type="PROSITE" id="PS51186">
    <property type="entry name" value="GNAT"/>
    <property type="match status" value="3"/>
</dbReference>
<feature type="domain" description="N-acetyltransferase" evidence="1">
    <location>
        <begin position="1"/>
        <end position="135"/>
    </location>
</feature>
<proteinExistence type="predicted"/>
<reference evidence="2" key="1">
    <citation type="submission" date="2020-11" db="EMBL/GenBank/DDBJ databases">
        <authorList>
            <person name="Tran Van P."/>
        </authorList>
    </citation>
    <scope>NUCLEOTIDE SEQUENCE</scope>
</reference>
<keyword evidence="3" id="KW-1185">Reference proteome</keyword>
<organism evidence="2">
    <name type="scientific">Medioppia subpectinata</name>
    <dbReference type="NCBI Taxonomy" id="1979941"/>
    <lineage>
        <taxon>Eukaryota</taxon>
        <taxon>Metazoa</taxon>
        <taxon>Ecdysozoa</taxon>
        <taxon>Arthropoda</taxon>
        <taxon>Chelicerata</taxon>
        <taxon>Arachnida</taxon>
        <taxon>Acari</taxon>
        <taxon>Acariformes</taxon>
        <taxon>Sarcoptiformes</taxon>
        <taxon>Oribatida</taxon>
        <taxon>Brachypylina</taxon>
        <taxon>Oppioidea</taxon>
        <taxon>Oppiidae</taxon>
        <taxon>Medioppia</taxon>
    </lineage>
</organism>
<evidence type="ECO:0000313" key="2">
    <source>
        <dbReference type="EMBL" id="CAD7619722.1"/>
    </source>
</evidence>
<feature type="domain" description="N-acetyltransferase" evidence="1">
    <location>
        <begin position="272"/>
        <end position="437"/>
    </location>
</feature>
<accession>A0A7R9PT57</accession>
<dbReference type="Gene3D" id="3.40.630.30">
    <property type="match status" value="3"/>
</dbReference>
<dbReference type="InterPro" id="IPR016181">
    <property type="entry name" value="Acyl_CoA_acyltransferase"/>
</dbReference>
<gene>
    <name evidence="2" type="ORF">OSB1V03_LOCUS221</name>
</gene>
<dbReference type="OrthoDB" id="5771378at2759"/>
<dbReference type="InterPro" id="IPR052729">
    <property type="entry name" value="Acyl/Acetyltrans_Enzymes"/>
</dbReference>
<evidence type="ECO:0000313" key="3">
    <source>
        <dbReference type="Proteomes" id="UP000759131"/>
    </source>
</evidence>
<dbReference type="SUPFAM" id="SSF55729">
    <property type="entry name" value="Acyl-CoA N-acyltransferases (Nat)"/>
    <property type="match status" value="4"/>
</dbReference>
<dbReference type="GO" id="GO:0016747">
    <property type="term" value="F:acyltransferase activity, transferring groups other than amino-acyl groups"/>
    <property type="evidence" value="ECO:0007669"/>
    <property type="project" value="InterPro"/>
</dbReference>
<name>A0A7R9PT57_9ACAR</name>
<dbReference type="Proteomes" id="UP000759131">
    <property type="component" value="Unassembled WGS sequence"/>
</dbReference>
<dbReference type="EMBL" id="CAJPIZ010000035">
    <property type="protein sequence ID" value="CAG2100152.1"/>
    <property type="molecule type" value="Genomic_DNA"/>
</dbReference>
<dbReference type="AlphaFoldDB" id="A0A7R9PT57"/>
<protein>
    <recommendedName>
        <fullName evidence="1">N-acetyltransferase domain-containing protein</fullName>
    </recommendedName>
</protein>
<dbReference type="EMBL" id="OC854610">
    <property type="protein sequence ID" value="CAD7619722.1"/>
    <property type="molecule type" value="Genomic_DNA"/>
</dbReference>
<dbReference type="Pfam" id="PF00583">
    <property type="entry name" value="Acetyltransf_1"/>
    <property type="match status" value="3"/>
</dbReference>